<gene>
    <name evidence="1" type="ORF">CSOJ01_14770</name>
</gene>
<evidence type="ECO:0000313" key="2">
    <source>
        <dbReference type="Proteomes" id="UP000652219"/>
    </source>
</evidence>
<sequence>MCHIAKAICQVCHEVQTILVEPAPCHTRPYAINYLTNEFHLPCDSAAGSRRECGWLHTTRFSTTVPKNLCKKCEAYNGGDYRDWLVEDVHRRKGLFNYLMKEREEKGQSWWRVFLC</sequence>
<dbReference type="AlphaFoldDB" id="A0A8H6IP72"/>
<evidence type="ECO:0000313" key="1">
    <source>
        <dbReference type="EMBL" id="KAF6789410.1"/>
    </source>
</evidence>
<reference evidence="1 2" key="1">
    <citation type="journal article" date="2020" name="Phytopathology">
        <title>Genome Sequence Resources of Colletotrichum truncatum, C. plurivorum, C. musicola, and C. sojae: Four Species Pathogenic to Soybean (Glycine max).</title>
        <authorList>
            <person name="Rogerio F."/>
            <person name="Boufleur T.R."/>
            <person name="Ciampi-Guillardi M."/>
            <person name="Sukno S.A."/>
            <person name="Thon M.R."/>
            <person name="Massola Junior N.S."/>
            <person name="Baroncelli R."/>
        </authorList>
    </citation>
    <scope>NUCLEOTIDE SEQUENCE [LARGE SCALE GENOMIC DNA]</scope>
    <source>
        <strain evidence="1 2">LFN0009</strain>
    </source>
</reference>
<protein>
    <submittedName>
        <fullName evidence="1">Uncharacterized protein</fullName>
    </submittedName>
</protein>
<proteinExistence type="predicted"/>
<dbReference type="Proteomes" id="UP000652219">
    <property type="component" value="Unassembled WGS sequence"/>
</dbReference>
<comment type="caution">
    <text evidence="1">The sequence shown here is derived from an EMBL/GenBank/DDBJ whole genome shotgun (WGS) entry which is preliminary data.</text>
</comment>
<dbReference type="EMBL" id="WIGN01000529">
    <property type="protein sequence ID" value="KAF6789410.1"/>
    <property type="molecule type" value="Genomic_DNA"/>
</dbReference>
<name>A0A8H6IP72_9PEZI</name>
<organism evidence="1 2">
    <name type="scientific">Colletotrichum sojae</name>
    <dbReference type="NCBI Taxonomy" id="2175907"/>
    <lineage>
        <taxon>Eukaryota</taxon>
        <taxon>Fungi</taxon>
        <taxon>Dikarya</taxon>
        <taxon>Ascomycota</taxon>
        <taxon>Pezizomycotina</taxon>
        <taxon>Sordariomycetes</taxon>
        <taxon>Hypocreomycetidae</taxon>
        <taxon>Glomerellales</taxon>
        <taxon>Glomerellaceae</taxon>
        <taxon>Colletotrichum</taxon>
        <taxon>Colletotrichum orchidearum species complex</taxon>
    </lineage>
</organism>
<accession>A0A8H6IP72</accession>
<keyword evidence="2" id="KW-1185">Reference proteome</keyword>